<evidence type="ECO:0000256" key="1">
    <source>
        <dbReference type="SAM" id="Phobius"/>
    </source>
</evidence>
<dbReference type="AlphaFoldDB" id="A0A0F9D8B9"/>
<comment type="caution">
    <text evidence="3">The sequence shown here is derived from an EMBL/GenBank/DDBJ whole genome shotgun (WGS) entry which is preliminary data.</text>
</comment>
<dbReference type="SMART" id="SM00255">
    <property type="entry name" value="TIR"/>
    <property type="match status" value="1"/>
</dbReference>
<dbReference type="PROSITE" id="PS50104">
    <property type="entry name" value="TIR"/>
    <property type="match status" value="1"/>
</dbReference>
<protein>
    <recommendedName>
        <fullName evidence="2">TIR domain-containing protein</fullName>
    </recommendedName>
</protein>
<dbReference type="InterPro" id="IPR002586">
    <property type="entry name" value="CobQ/CobB/MinD/ParA_Nub-bd_dom"/>
</dbReference>
<feature type="non-terminal residue" evidence="3">
    <location>
        <position position="509"/>
    </location>
</feature>
<proteinExistence type="predicted"/>
<keyword evidence="1" id="KW-0472">Membrane</keyword>
<organism evidence="3">
    <name type="scientific">marine sediment metagenome</name>
    <dbReference type="NCBI Taxonomy" id="412755"/>
    <lineage>
        <taxon>unclassified sequences</taxon>
        <taxon>metagenomes</taxon>
        <taxon>ecological metagenomes</taxon>
    </lineage>
</organism>
<dbReference type="InterPro" id="IPR050678">
    <property type="entry name" value="DNA_Partitioning_ATPase"/>
</dbReference>
<dbReference type="GO" id="GO:0007165">
    <property type="term" value="P:signal transduction"/>
    <property type="evidence" value="ECO:0007669"/>
    <property type="project" value="InterPro"/>
</dbReference>
<reference evidence="3" key="1">
    <citation type="journal article" date="2015" name="Nature">
        <title>Complex archaea that bridge the gap between prokaryotes and eukaryotes.</title>
        <authorList>
            <person name="Spang A."/>
            <person name="Saw J.H."/>
            <person name="Jorgensen S.L."/>
            <person name="Zaremba-Niedzwiedzka K."/>
            <person name="Martijn J."/>
            <person name="Lind A.E."/>
            <person name="van Eijk R."/>
            <person name="Schleper C."/>
            <person name="Guy L."/>
            <person name="Ettema T.J."/>
        </authorList>
    </citation>
    <scope>NUCLEOTIDE SEQUENCE</scope>
</reference>
<sequence length="509" mass="57041">MANCGQRWDVFVSHNRRQKSWVREMVSQLRDLGLRVFFDEDSIRPGTDFVGAMEQAITTSRYVVLVVSPSALASRWVAMETALALHQDPEATEGRLIPLILEPVEEADLRPSLRRLRWVDLTSPDRATSEYRYFLEALGVPEDAVLCPPDLSEMSAALVRTERPLVLAAMGVKGGVGKTSVMCAMAELTAHTGKNVLIVDADLESAGMTEYMRTQVRGPCPHVWTVMDACFEKQARDAETVGRDMGLWDITPGYLRKEQFGRIYLVPGRRQGETRIAYEAMADISPAERNQAALEVLQEMMGRAAEADRPVDAILIDCGAENNPLVSAGVVLADCAYAVSHPRPEFGHKVPVYEQMHRKRYPERLFNEMSIVVNQAAPDTRQKWRDFPGAYFVREDSVYRRSVASGKMDFEGVGLCNMYHDVLRIMLATFGSQHQHMLPDQKKIWVEPYIRGMKGFPEAALKQKRYRLLPVITGAIVLLGLLFISGAIRHYTNTTIQAQVAIERPAGVS</sequence>
<dbReference type="Pfam" id="PF01656">
    <property type="entry name" value="CbiA"/>
    <property type="match status" value="1"/>
</dbReference>
<dbReference type="Gene3D" id="3.40.50.10140">
    <property type="entry name" value="Toll/interleukin-1 receptor homology (TIR) domain"/>
    <property type="match status" value="1"/>
</dbReference>
<feature type="transmembrane region" description="Helical" evidence="1">
    <location>
        <begin position="468"/>
        <end position="488"/>
    </location>
</feature>
<dbReference type="SUPFAM" id="SSF52540">
    <property type="entry name" value="P-loop containing nucleoside triphosphate hydrolases"/>
    <property type="match status" value="1"/>
</dbReference>
<evidence type="ECO:0000313" key="3">
    <source>
        <dbReference type="EMBL" id="KKL57953.1"/>
    </source>
</evidence>
<dbReference type="Pfam" id="PF13676">
    <property type="entry name" value="TIR_2"/>
    <property type="match status" value="1"/>
</dbReference>
<dbReference type="InterPro" id="IPR027417">
    <property type="entry name" value="P-loop_NTPase"/>
</dbReference>
<evidence type="ECO:0000259" key="2">
    <source>
        <dbReference type="PROSITE" id="PS50104"/>
    </source>
</evidence>
<keyword evidence="1" id="KW-0812">Transmembrane</keyword>
<keyword evidence="1" id="KW-1133">Transmembrane helix</keyword>
<dbReference type="EMBL" id="LAZR01029986">
    <property type="protein sequence ID" value="KKL57953.1"/>
    <property type="molecule type" value="Genomic_DNA"/>
</dbReference>
<gene>
    <name evidence="3" type="ORF">LCGC14_2230260</name>
</gene>
<dbReference type="PANTHER" id="PTHR13696:SF52">
    <property type="entry name" value="PARA FAMILY PROTEIN CT_582"/>
    <property type="match status" value="1"/>
</dbReference>
<dbReference type="SUPFAM" id="SSF52200">
    <property type="entry name" value="Toll/Interleukin receptor TIR domain"/>
    <property type="match status" value="1"/>
</dbReference>
<dbReference type="InterPro" id="IPR000157">
    <property type="entry name" value="TIR_dom"/>
</dbReference>
<name>A0A0F9D8B9_9ZZZZ</name>
<dbReference type="PANTHER" id="PTHR13696">
    <property type="entry name" value="P-LOOP CONTAINING NUCLEOSIDE TRIPHOSPHATE HYDROLASE"/>
    <property type="match status" value="1"/>
</dbReference>
<dbReference type="InterPro" id="IPR035897">
    <property type="entry name" value="Toll_tir_struct_dom_sf"/>
</dbReference>
<feature type="domain" description="TIR" evidence="2">
    <location>
        <begin position="6"/>
        <end position="138"/>
    </location>
</feature>
<dbReference type="Gene3D" id="3.40.50.300">
    <property type="entry name" value="P-loop containing nucleotide triphosphate hydrolases"/>
    <property type="match status" value="1"/>
</dbReference>
<accession>A0A0F9D8B9</accession>